<protein>
    <submittedName>
        <fullName evidence="2">MarR family transcriptional regulator</fullName>
    </submittedName>
</protein>
<dbReference type="Gene3D" id="1.10.10.10">
    <property type="entry name" value="Winged helix-like DNA-binding domain superfamily/Winged helix DNA-binding domain"/>
    <property type="match status" value="1"/>
</dbReference>
<sequence length="336" mass="36371">MQGFTELRLDPLDRLPISLAAHQGATLLSLLADAFGQRSQGVPPRWRRLVRSAISKSPEAILGPLFAPGSSVIPDCVTPTACMPGGDVATLCAQIADLPPDTLLAELGAEFGTTVPERWRPVVDRPRHWLHAYAQLSQCVWREFEPVWKQAKPHIQREAERVGAAVLQGCADLVFQDLSPRFRLQDGSLHLPDPQADTFRLNGRRLVLVPIVSGPGASMFALDRPDLVWIGYPLPAIGRMWEASASAPAPKADALSLVAGPLRAAILRAAAQSLTMGEVARLLGCSAANATHHCRQLADAGLIDRQQHGRHVRIRRTERGDAVVDLLSAVPASNCR</sequence>
<dbReference type="Pfam" id="PF12840">
    <property type="entry name" value="HTH_20"/>
    <property type="match status" value="1"/>
</dbReference>
<name>A0A1S5VIB1_9ACTN</name>
<evidence type="ECO:0000313" key="2">
    <source>
        <dbReference type="EMBL" id="AQP25546.1"/>
    </source>
</evidence>
<reference evidence="2" key="1">
    <citation type="submission" date="2016-09" db="EMBL/GenBank/DDBJ databases">
        <title>Formicamycins, antibacterial polyketides produced by Streptomyces formicae isolated from African Tetraponera plant-ants.</title>
        <authorList>
            <person name="Qin Z."/>
            <person name="Munnoch J.T."/>
            <person name="Devine R."/>
            <person name="Holmes N.A."/>
            <person name="Seipke R.F."/>
            <person name="Wilkinson B."/>
            <person name="Hutchings M.I."/>
        </authorList>
    </citation>
    <scope>NUCLEOTIDE SEQUENCE</scope>
    <source>
        <strain evidence="2">KY5</strain>
    </source>
</reference>
<accession>A0A1S5VIB1</accession>
<proteinExistence type="predicted"/>
<dbReference type="GO" id="GO:0003700">
    <property type="term" value="F:DNA-binding transcription factor activity"/>
    <property type="evidence" value="ECO:0007669"/>
    <property type="project" value="InterPro"/>
</dbReference>
<dbReference type="EMBL" id="KX859301">
    <property type="protein sequence ID" value="AQP25546.1"/>
    <property type="molecule type" value="Genomic_DNA"/>
</dbReference>
<dbReference type="InterPro" id="IPR011991">
    <property type="entry name" value="ArsR-like_HTH"/>
</dbReference>
<dbReference type="InterPro" id="IPR001845">
    <property type="entry name" value="HTH_ArsR_DNA-bd_dom"/>
</dbReference>
<dbReference type="SUPFAM" id="SSF46785">
    <property type="entry name" value="Winged helix' DNA-binding domain"/>
    <property type="match status" value="1"/>
</dbReference>
<dbReference type="SMART" id="SM00418">
    <property type="entry name" value="HTH_ARSR"/>
    <property type="match status" value="1"/>
</dbReference>
<evidence type="ECO:0000259" key="1">
    <source>
        <dbReference type="SMART" id="SM00418"/>
    </source>
</evidence>
<dbReference type="AlphaFoldDB" id="A0A1S5VIB1"/>
<dbReference type="InterPro" id="IPR036390">
    <property type="entry name" value="WH_DNA-bd_sf"/>
</dbReference>
<organism evidence="2">
    <name type="scientific">Streptomyces sp. KY5</name>
    <dbReference type="NCBI Taxonomy" id="1958824"/>
    <lineage>
        <taxon>Bacteria</taxon>
        <taxon>Bacillati</taxon>
        <taxon>Actinomycetota</taxon>
        <taxon>Actinomycetes</taxon>
        <taxon>Kitasatosporales</taxon>
        <taxon>Streptomycetaceae</taxon>
        <taxon>Streptomyces</taxon>
    </lineage>
</organism>
<dbReference type="InterPro" id="IPR036388">
    <property type="entry name" value="WH-like_DNA-bd_sf"/>
</dbReference>
<dbReference type="CDD" id="cd00090">
    <property type="entry name" value="HTH_ARSR"/>
    <property type="match status" value="1"/>
</dbReference>
<gene>
    <name evidence="2" type="ORF">orf3</name>
</gene>
<feature type="domain" description="HTH arsR-type" evidence="1">
    <location>
        <begin position="253"/>
        <end position="328"/>
    </location>
</feature>